<protein>
    <submittedName>
        <fullName evidence="1">Uncharacterized protein</fullName>
    </submittedName>
</protein>
<dbReference type="EMBL" id="LT629705">
    <property type="protein sequence ID" value="SDN42418.1"/>
    <property type="molecule type" value="Genomic_DNA"/>
</dbReference>
<accession>A0A1H0B9U7</accession>
<dbReference type="AlphaFoldDB" id="A0A1H0B9U7"/>
<evidence type="ECO:0000313" key="1">
    <source>
        <dbReference type="EMBL" id="SDN42418.1"/>
    </source>
</evidence>
<reference evidence="1 2" key="1">
    <citation type="submission" date="2016-10" db="EMBL/GenBank/DDBJ databases">
        <authorList>
            <person name="de Groot N.N."/>
        </authorList>
    </citation>
    <scope>NUCLEOTIDE SEQUENCE [LARGE SCALE GENOMIC DNA]</scope>
    <source>
        <strain evidence="1 2">CECT 7543</strain>
    </source>
</reference>
<proteinExistence type="predicted"/>
<dbReference type="Proteomes" id="UP000198827">
    <property type="component" value="Chromosome I"/>
</dbReference>
<evidence type="ECO:0000313" key="2">
    <source>
        <dbReference type="Proteomes" id="UP000198827"/>
    </source>
</evidence>
<gene>
    <name evidence="1" type="ORF">SAMN04489798_0271</name>
</gene>
<organism evidence="1 2">
    <name type="scientific">Pseudomonas arsenicoxydans</name>
    <dbReference type="NCBI Taxonomy" id="702115"/>
    <lineage>
        <taxon>Bacteria</taxon>
        <taxon>Pseudomonadati</taxon>
        <taxon>Pseudomonadota</taxon>
        <taxon>Gammaproteobacteria</taxon>
        <taxon>Pseudomonadales</taxon>
        <taxon>Pseudomonadaceae</taxon>
        <taxon>Pseudomonas</taxon>
    </lineage>
</organism>
<name>A0A1H0B9U7_9PSED</name>
<sequence>MACYVNWQILARSITMASPGSGGLHLARSASKIRAPIILLRNSPSIEFLADCSLLLNRWSRGMAVLAGCSSYRVIAQAASGANICEPLLSRQQTCRSEPSSTAINAQTSPFRCAVRISPFEDCVKRVGAFQGAAESLDFGVSNIALSISSMVSTPPMVIPKLASTSGGNSMMTSPLPSEGSWHFILQRWGSVITLFQLLSWRAWLIMLANIFAS</sequence>